<accession>A0A1E5RZX4</accession>
<gene>
    <name evidence="1" type="ORF">AWRI3579_g243</name>
</gene>
<evidence type="ECO:0000313" key="1">
    <source>
        <dbReference type="EMBL" id="OEJ92434.1"/>
    </source>
</evidence>
<reference evidence="2" key="1">
    <citation type="journal article" date="2016" name="Genome Announc.">
        <title>Genome sequences of three species of Hanseniaspora isolated from spontaneous wine fermentations.</title>
        <authorList>
            <person name="Sternes P.R."/>
            <person name="Lee D."/>
            <person name="Kutyna D.R."/>
            <person name="Borneman A.R."/>
        </authorList>
    </citation>
    <scope>NUCLEOTIDE SEQUENCE [LARGE SCALE GENOMIC DNA]</scope>
    <source>
        <strain evidence="2">AWRI3579</strain>
    </source>
</reference>
<comment type="caution">
    <text evidence="1">The sequence shown here is derived from an EMBL/GenBank/DDBJ whole genome shotgun (WGS) entry which is preliminary data.</text>
</comment>
<organism evidence="1 2">
    <name type="scientific">Hanseniaspora osmophila</name>
    <dbReference type="NCBI Taxonomy" id="56408"/>
    <lineage>
        <taxon>Eukaryota</taxon>
        <taxon>Fungi</taxon>
        <taxon>Dikarya</taxon>
        <taxon>Ascomycota</taxon>
        <taxon>Saccharomycotina</taxon>
        <taxon>Saccharomycetes</taxon>
        <taxon>Saccharomycodales</taxon>
        <taxon>Saccharomycodaceae</taxon>
        <taxon>Hanseniaspora</taxon>
    </lineage>
</organism>
<dbReference type="AlphaFoldDB" id="A0A1E5RZX4"/>
<dbReference type="InParanoid" id="A0A1E5RZX4"/>
<keyword evidence="2" id="KW-1185">Reference proteome</keyword>
<protein>
    <submittedName>
        <fullName evidence="1">Uncharacterized protein</fullName>
    </submittedName>
</protein>
<dbReference type="Proteomes" id="UP000095728">
    <property type="component" value="Unassembled WGS sequence"/>
</dbReference>
<sequence length="129" mass="14659">MSTYSQLHWDQHQLSPTTSFPFHLTIHSALSLAVKGLYSSPTTPLTSNISFGISGMFLYQQPSIGQPKNITTWSTRYHTHSFDKHPNYTATVPRVSQFPGDVNHSHKLPFHTLHYTSNTSYLSLLRLRS</sequence>
<name>A0A1E5RZX4_9ASCO</name>
<evidence type="ECO:0000313" key="2">
    <source>
        <dbReference type="Proteomes" id="UP000095728"/>
    </source>
</evidence>
<proteinExistence type="predicted"/>
<dbReference type="EMBL" id="LPNM01000001">
    <property type="protein sequence ID" value="OEJ92434.1"/>
    <property type="molecule type" value="Genomic_DNA"/>
</dbReference>